<dbReference type="NCBIfam" id="TIGR02980">
    <property type="entry name" value="SigBFG"/>
    <property type="match status" value="1"/>
</dbReference>
<dbReference type="PANTHER" id="PTHR30385:SF4">
    <property type="entry name" value="RNA POLYMERASE SIGMA-E FACTOR"/>
    <property type="match status" value="1"/>
</dbReference>
<keyword evidence="4" id="KW-0804">Transcription</keyword>
<organism evidence="6 7">
    <name type="scientific">Microtetraspora glauca</name>
    <dbReference type="NCBI Taxonomy" id="1996"/>
    <lineage>
        <taxon>Bacteria</taxon>
        <taxon>Bacillati</taxon>
        <taxon>Actinomycetota</taxon>
        <taxon>Actinomycetes</taxon>
        <taxon>Streptosporangiales</taxon>
        <taxon>Streptosporangiaceae</taxon>
        <taxon>Microtetraspora</taxon>
    </lineage>
</organism>
<dbReference type="Pfam" id="PF04542">
    <property type="entry name" value="Sigma70_r2"/>
    <property type="match status" value="1"/>
</dbReference>
<proteinExistence type="predicted"/>
<keyword evidence="7" id="KW-1185">Reference proteome</keyword>
<dbReference type="RefSeq" id="WP_061256028.1">
    <property type="nucleotide sequence ID" value="NZ_JBFALK010000013.1"/>
</dbReference>
<dbReference type="EMBL" id="JBFALK010000013">
    <property type="protein sequence ID" value="MEV0971614.1"/>
    <property type="molecule type" value="Genomic_DNA"/>
</dbReference>
<dbReference type="NCBIfam" id="TIGR02937">
    <property type="entry name" value="sigma70-ECF"/>
    <property type="match status" value="1"/>
</dbReference>
<accession>A0ABV3GIZ0</accession>
<dbReference type="PROSITE" id="PS00715">
    <property type="entry name" value="SIGMA70_1"/>
    <property type="match status" value="1"/>
</dbReference>
<dbReference type="PANTHER" id="PTHR30385">
    <property type="entry name" value="SIGMA FACTOR F FLAGELLAR"/>
    <property type="match status" value="1"/>
</dbReference>
<dbReference type="InterPro" id="IPR013325">
    <property type="entry name" value="RNA_pol_sigma_r2"/>
</dbReference>
<reference evidence="6 7" key="1">
    <citation type="submission" date="2024-06" db="EMBL/GenBank/DDBJ databases">
        <title>The Natural Products Discovery Center: Release of the First 8490 Sequenced Strains for Exploring Actinobacteria Biosynthetic Diversity.</title>
        <authorList>
            <person name="Kalkreuter E."/>
            <person name="Kautsar S.A."/>
            <person name="Yang D."/>
            <person name="Bader C.D."/>
            <person name="Teijaro C.N."/>
            <person name="Fluegel L."/>
            <person name="Davis C.M."/>
            <person name="Simpson J.R."/>
            <person name="Lauterbach L."/>
            <person name="Steele A.D."/>
            <person name="Gui C."/>
            <person name="Meng S."/>
            <person name="Li G."/>
            <person name="Viehrig K."/>
            <person name="Ye F."/>
            <person name="Su P."/>
            <person name="Kiefer A.F."/>
            <person name="Nichols A."/>
            <person name="Cepeda A.J."/>
            <person name="Yan W."/>
            <person name="Fan B."/>
            <person name="Jiang Y."/>
            <person name="Adhikari A."/>
            <person name="Zheng C.-J."/>
            <person name="Schuster L."/>
            <person name="Cowan T.M."/>
            <person name="Smanski M.J."/>
            <person name="Chevrette M.G."/>
            <person name="De Carvalho L.P.S."/>
            <person name="Shen B."/>
        </authorList>
    </citation>
    <scope>NUCLEOTIDE SEQUENCE [LARGE SCALE GENOMIC DNA]</scope>
    <source>
        <strain evidence="6 7">NPDC050100</strain>
    </source>
</reference>
<dbReference type="Gene3D" id="1.20.120.1810">
    <property type="match status" value="1"/>
</dbReference>
<dbReference type="Gene3D" id="1.20.140.160">
    <property type="match status" value="1"/>
</dbReference>
<gene>
    <name evidence="6" type="ORF">AB0I59_23620</name>
</gene>
<dbReference type="InterPro" id="IPR014322">
    <property type="entry name" value="RNA_pol_sigma-B/F/G"/>
</dbReference>
<evidence type="ECO:0000256" key="4">
    <source>
        <dbReference type="ARBA" id="ARBA00023163"/>
    </source>
</evidence>
<comment type="caution">
    <text evidence="6">The sequence shown here is derived from an EMBL/GenBank/DDBJ whole genome shotgun (WGS) entry which is preliminary data.</text>
</comment>
<keyword evidence="3" id="KW-0238">DNA-binding</keyword>
<evidence type="ECO:0000256" key="2">
    <source>
        <dbReference type="ARBA" id="ARBA00023082"/>
    </source>
</evidence>
<protein>
    <submittedName>
        <fullName evidence="6">SigB/SigF/SigG family RNA polymerase sigma factor</fullName>
    </submittedName>
</protein>
<sequence>MFERLAELPPGHSRRETLRQELARRHQGLVEALARRFTYRGEPVEDLVQSGNVGLVKAIDRFDLSRGNVFTAYAVPMILGEIRRHFRDAGWAVHVPRRAQNLKILVHEAVDSLTQRLGRRPTSAELAAALGVSVEEADEGMAADSVYSCLSLDLMISEDAERPDTSHIATEDGELDLIVDRESLRPLLADLPDRERTVLLMRFYGNHTQSEIACELGVSQVHVSRLESRACSRLRERLGPG</sequence>
<dbReference type="InterPro" id="IPR007624">
    <property type="entry name" value="RNA_pol_sigma70_r3"/>
</dbReference>
<evidence type="ECO:0000313" key="7">
    <source>
        <dbReference type="Proteomes" id="UP001551675"/>
    </source>
</evidence>
<evidence type="ECO:0000256" key="3">
    <source>
        <dbReference type="ARBA" id="ARBA00023125"/>
    </source>
</evidence>
<dbReference type="InterPro" id="IPR013324">
    <property type="entry name" value="RNA_pol_sigma_r3/r4-like"/>
</dbReference>
<name>A0ABV3GIZ0_MICGL</name>
<keyword evidence="1" id="KW-0805">Transcription regulation</keyword>
<dbReference type="Pfam" id="PF04539">
    <property type="entry name" value="Sigma70_r3"/>
    <property type="match status" value="1"/>
</dbReference>
<dbReference type="SUPFAM" id="SSF88946">
    <property type="entry name" value="Sigma2 domain of RNA polymerase sigma factors"/>
    <property type="match status" value="1"/>
</dbReference>
<dbReference type="InterPro" id="IPR000943">
    <property type="entry name" value="RNA_pol_sigma70"/>
</dbReference>
<dbReference type="PRINTS" id="PR00046">
    <property type="entry name" value="SIGMA70FCT"/>
</dbReference>
<dbReference type="Proteomes" id="UP001551675">
    <property type="component" value="Unassembled WGS sequence"/>
</dbReference>
<dbReference type="InterPro" id="IPR014284">
    <property type="entry name" value="RNA_pol_sigma-70_dom"/>
</dbReference>
<dbReference type="InterPro" id="IPR007630">
    <property type="entry name" value="RNA_pol_sigma70_r4"/>
</dbReference>
<dbReference type="SUPFAM" id="SSF88659">
    <property type="entry name" value="Sigma3 and sigma4 domains of RNA polymerase sigma factors"/>
    <property type="match status" value="2"/>
</dbReference>
<evidence type="ECO:0000259" key="5">
    <source>
        <dbReference type="PROSITE" id="PS00715"/>
    </source>
</evidence>
<dbReference type="CDD" id="cd06171">
    <property type="entry name" value="Sigma70_r4"/>
    <property type="match status" value="1"/>
</dbReference>
<dbReference type="InterPro" id="IPR007627">
    <property type="entry name" value="RNA_pol_sigma70_r2"/>
</dbReference>
<evidence type="ECO:0000256" key="1">
    <source>
        <dbReference type="ARBA" id="ARBA00023015"/>
    </source>
</evidence>
<dbReference type="Pfam" id="PF04545">
    <property type="entry name" value="Sigma70_r4"/>
    <property type="match status" value="1"/>
</dbReference>
<keyword evidence="2" id="KW-0731">Sigma factor</keyword>
<evidence type="ECO:0000313" key="6">
    <source>
        <dbReference type="EMBL" id="MEV0971614.1"/>
    </source>
</evidence>
<feature type="domain" description="RNA polymerase sigma-70" evidence="5">
    <location>
        <begin position="46"/>
        <end position="59"/>
    </location>
</feature>